<dbReference type="PIRSF" id="PIRSF018169">
    <property type="entry name" value="PAF_acetylhydrolase"/>
    <property type="match status" value="1"/>
</dbReference>
<dbReference type="EMBL" id="VTPC01090565">
    <property type="protein sequence ID" value="KAF2883062.1"/>
    <property type="molecule type" value="Genomic_DNA"/>
</dbReference>
<sequence length="391" mass="45046">MWRNDPPHLPEAKGPYLPGCMDIMLEYSITGTFTRLYYPTKMKTEQPSHSRWIPWFADDNYLDGIAKAIRVYPGAVRFVSWLYSAHNMQIPSIYGEKVNTDKKLKCIVFSHGFAGNRFLYSVICNELASRGYLVAVIEHRDQTACFTYYYKSKEDAALDIRTPVYVRKIQIGQGHYELRNEQVNQRANECSKLLDFLINLNNGIIPHNVLDDVKTGKEINFKLEDLVGHLDLDNLMIAGHSFGAASALLTLSKRKELKLGILLDPWMFPIKSENGILENTTQPLLFVNTQTFHIGSNVTAMEKFLTNEHRQMYTILHTTHENQTDSVLVLGYWLNWFMKKLNPYVALQINNGLILRFLKQHTGHDENIDDCEAFLHEQDNNIESGLTKPWI</sequence>
<keyword evidence="4 5" id="KW-0443">Lipid metabolism</keyword>
<dbReference type="PANTHER" id="PTHR10272">
    <property type="entry name" value="PLATELET-ACTIVATING FACTOR ACETYLHYDROLASE"/>
    <property type="match status" value="1"/>
</dbReference>
<proteinExistence type="predicted"/>
<evidence type="ECO:0000256" key="6">
    <source>
        <dbReference type="PIRSR" id="PIRSR018169-1"/>
    </source>
</evidence>
<evidence type="ECO:0000256" key="1">
    <source>
        <dbReference type="ARBA" id="ARBA00013201"/>
    </source>
</evidence>
<dbReference type="InterPro" id="IPR016715">
    <property type="entry name" value="PAF_acetylhydro_eukaryote"/>
</dbReference>
<evidence type="ECO:0000313" key="8">
    <source>
        <dbReference type="Proteomes" id="UP000801492"/>
    </source>
</evidence>
<dbReference type="Gene3D" id="3.40.50.1820">
    <property type="entry name" value="alpha/beta hydrolase"/>
    <property type="match status" value="1"/>
</dbReference>
<organism evidence="7 8">
    <name type="scientific">Ignelater luminosus</name>
    <name type="common">Cucubano</name>
    <name type="synonym">Pyrophorus luminosus</name>
    <dbReference type="NCBI Taxonomy" id="2038154"/>
    <lineage>
        <taxon>Eukaryota</taxon>
        <taxon>Metazoa</taxon>
        <taxon>Ecdysozoa</taxon>
        <taxon>Arthropoda</taxon>
        <taxon>Hexapoda</taxon>
        <taxon>Insecta</taxon>
        <taxon>Pterygota</taxon>
        <taxon>Neoptera</taxon>
        <taxon>Endopterygota</taxon>
        <taxon>Coleoptera</taxon>
        <taxon>Polyphaga</taxon>
        <taxon>Elateriformia</taxon>
        <taxon>Elateroidea</taxon>
        <taxon>Elateridae</taxon>
        <taxon>Agrypninae</taxon>
        <taxon>Pyrophorini</taxon>
        <taxon>Ignelater</taxon>
    </lineage>
</organism>
<keyword evidence="8" id="KW-1185">Reference proteome</keyword>
<dbReference type="SUPFAM" id="SSF53474">
    <property type="entry name" value="alpha/beta-Hydrolases"/>
    <property type="match status" value="1"/>
</dbReference>
<dbReference type="GO" id="GO:0016042">
    <property type="term" value="P:lipid catabolic process"/>
    <property type="evidence" value="ECO:0007669"/>
    <property type="project" value="UniProtKB-KW"/>
</dbReference>
<evidence type="ECO:0000256" key="3">
    <source>
        <dbReference type="ARBA" id="ARBA00022963"/>
    </source>
</evidence>
<dbReference type="InterPro" id="IPR029058">
    <property type="entry name" value="AB_hydrolase_fold"/>
</dbReference>
<evidence type="ECO:0000313" key="7">
    <source>
        <dbReference type="EMBL" id="KAF2883062.1"/>
    </source>
</evidence>
<keyword evidence="3 5" id="KW-0442">Lipid degradation</keyword>
<dbReference type="Proteomes" id="UP000801492">
    <property type="component" value="Unassembled WGS sequence"/>
</dbReference>
<reference evidence="7" key="1">
    <citation type="submission" date="2019-08" db="EMBL/GenBank/DDBJ databases">
        <title>The genome of the North American firefly Photinus pyralis.</title>
        <authorList>
            <consortium name="Photinus pyralis genome working group"/>
            <person name="Fallon T.R."/>
            <person name="Sander Lower S.E."/>
            <person name="Weng J.-K."/>
        </authorList>
    </citation>
    <scope>NUCLEOTIDE SEQUENCE</scope>
    <source>
        <strain evidence="7">TRF0915ILg1</strain>
        <tissue evidence="7">Whole body</tissue>
    </source>
</reference>
<evidence type="ECO:0000256" key="4">
    <source>
        <dbReference type="ARBA" id="ARBA00023098"/>
    </source>
</evidence>
<dbReference type="OrthoDB" id="2363873at2759"/>
<evidence type="ECO:0000256" key="5">
    <source>
        <dbReference type="PIRNR" id="PIRNR018169"/>
    </source>
</evidence>
<gene>
    <name evidence="7" type="ORF">ILUMI_23108</name>
</gene>
<accession>A0A8K0FZX0</accession>
<comment type="catalytic activity">
    <reaction evidence="5">
        <text>a 1-O-alkyl-2-acetyl-sn-glycero-3-phosphocholine + H2O = a 1-O-alkyl-sn-glycero-3-phosphocholine + acetate + H(+)</text>
        <dbReference type="Rhea" id="RHEA:17777"/>
        <dbReference type="ChEBI" id="CHEBI:15377"/>
        <dbReference type="ChEBI" id="CHEBI:15378"/>
        <dbReference type="ChEBI" id="CHEBI:30089"/>
        <dbReference type="ChEBI" id="CHEBI:30909"/>
        <dbReference type="ChEBI" id="CHEBI:36707"/>
        <dbReference type="EC" id="3.1.1.47"/>
    </reaction>
</comment>
<dbReference type="EC" id="3.1.1.47" evidence="1 5"/>
<name>A0A8K0FZX0_IGNLU</name>
<feature type="active site" description="Charge relay system" evidence="6">
    <location>
        <position position="320"/>
    </location>
</feature>
<comment type="caution">
    <text evidence="7">The sequence shown here is derived from an EMBL/GenBank/DDBJ whole genome shotgun (WGS) entry which is preliminary data.</text>
</comment>
<keyword evidence="2 5" id="KW-0378">Hydrolase</keyword>
<feature type="active site" description="Nucleophile" evidence="6">
    <location>
        <position position="241"/>
    </location>
</feature>
<feature type="active site" description="Charge relay system" evidence="6">
    <location>
        <position position="264"/>
    </location>
</feature>
<dbReference type="AlphaFoldDB" id="A0A8K0FZX0"/>
<dbReference type="Pfam" id="PF03403">
    <property type="entry name" value="PAF-AH_p_II"/>
    <property type="match status" value="1"/>
</dbReference>
<dbReference type="PANTHER" id="PTHR10272:SF0">
    <property type="entry name" value="PLATELET-ACTIVATING FACTOR ACETYLHYDROLASE"/>
    <property type="match status" value="1"/>
</dbReference>
<protein>
    <recommendedName>
        <fullName evidence="1 5">1-alkyl-2-acetylglycerophosphocholine esterase</fullName>
        <ecNumber evidence="1 5">3.1.1.47</ecNumber>
    </recommendedName>
</protein>
<evidence type="ECO:0000256" key="2">
    <source>
        <dbReference type="ARBA" id="ARBA00022801"/>
    </source>
</evidence>
<dbReference type="GO" id="GO:0003847">
    <property type="term" value="F:1-alkyl-2-acetylglycerophosphocholine esterase activity"/>
    <property type="evidence" value="ECO:0007669"/>
    <property type="project" value="UniProtKB-UniRule"/>
</dbReference>